<dbReference type="EMBL" id="JAPFFF010000002">
    <property type="protein sequence ID" value="KAK8896870.1"/>
    <property type="molecule type" value="Genomic_DNA"/>
</dbReference>
<evidence type="ECO:0000313" key="1">
    <source>
        <dbReference type="EMBL" id="KAK8896870.1"/>
    </source>
</evidence>
<evidence type="ECO:0000313" key="2">
    <source>
        <dbReference type="Proteomes" id="UP001470230"/>
    </source>
</evidence>
<name>A0ABR2L3Q8_9EUKA</name>
<keyword evidence="2" id="KW-1185">Reference proteome</keyword>
<dbReference type="Proteomes" id="UP001470230">
    <property type="component" value="Unassembled WGS sequence"/>
</dbReference>
<comment type="caution">
    <text evidence="1">The sequence shown here is derived from an EMBL/GenBank/DDBJ whole genome shotgun (WGS) entry which is preliminary data.</text>
</comment>
<gene>
    <name evidence="1" type="ORF">M9Y10_014796</name>
</gene>
<sequence length="149" mass="17158">MSETVLFIISIAIMNYPQIISQAGQYTEKRITKIITIIESTLNLDQESIKNMSHDNTQIFIRYAGISYHLAAVWKHDMRDSHLSAFFDKLYGIEKFFFNYGVLSESKIIIKSAGETLNQLIFNSTSDCISKLDFIYANKLEQITKTKEL</sequence>
<protein>
    <submittedName>
        <fullName evidence="1">Uncharacterized protein</fullName>
    </submittedName>
</protein>
<organism evidence="1 2">
    <name type="scientific">Tritrichomonas musculus</name>
    <dbReference type="NCBI Taxonomy" id="1915356"/>
    <lineage>
        <taxon>Eukaryota</taxon>
        <taxon>Metamonada</taxon>
        <taxon>Parabasalia</taxon>
        <taxon>Tritrichomonadida</taxon>
        <taxon>Tritrichomonadidae</taxon>
        <taxon>Tritrichomonas</taxon>
    </lineage>
</organism>
<accession>A0ABR2L3Q8</accession>
<proteinExistence type="predicted"/>
<reference evidence="1 2" key="1">
    <citation type="submission" date="2024-04" db="EMBL/GenBank/DDBJ databases">
        <title>Tritrichomonas musculus Genome.</title>
        <authorList>
            <person name="Alves-Ferreira E."/>
            <person name="Grigg M."/>
            <person name="Lorenzi H."/>
            <person name="Galac M."/>
        </authorList>
    </citation>
    <scope>NUCLEOTIDE SEQUENCE [LARGE SCALE GENOMIC DNA]</scope>
    <source>
        <strain evidence="1 2">EAF2021</strain>
    </source>
</reference>